<dbReference type="Pfam" id="PF22697">
    <property type="entry name" value="SOS1_NGEF_PH"/>
    <property type="match status" value="1"/>
</dbReference>
<dbReference type="EMBL" id="MTYJ01000045">
    <property type="protein sequence ID" value="OQV18810.1"/>
    <property type="molecule type" value="Genomic_DNA"/>
</dbReference>
<dbReference type="CDD" id="cd22915">
    <property type="entry name" value="HFD_SOS1_rpt2"/>
    <property type="match status" value="1"/>
</dbReference>
<feature type="region of interest" description="Disordered" evidence="3">
    <location>
        <begin position="1103"/>
        <end position="1125"/>
    </location>
</feature>
<dbReference type="Gene3D" id="6.10.250.3060">
    <property type="match status" value="1"/>
</dbReference>
<keyword evidence="1 2" id="KW-0344">Guanine-nucleotide releasing factor</keyword>
<evidence type="ECO:0000256" key="3">
    <source>
        <dbReference type="SAM" id="MobiDB-lite"/>
    </source>
</evidence>
<organism evidence="8 9">
    <name type="scientific">Hypsibius exemplaris</name>
    <name type="common">Freshwater tardigrade</name>
    <dbReference type="NCBI Taxonomy" id="2072580"/>
    <lineage>
        <taxon>Eukaryota</taxon>
        <taxon>Metazoa</taxon>
        <taxon>Ecdysozoa</taxon>
        <taxon>Tardigrada</taxon>
        <taxon>Eutardigrada</taxon>
        <taxon>Parachela</taxon>
        <taxon>Hypsibioidea</taxon>
        <taxon>Hypsibiidae</taxon>
        <taxon>Hypsibius</taxon>
    </lineage>
</organism>
<evidence type="ECO:0000256" key="1">
    <source>
        <dbReference type="ARBA" id="ARBA00022658"/>
    </source>
</evidence>
<dbReference type="GO" id="GO:0007265">
    <property type="term" value="P:Ras protein signal transduction"/>
    <property type="evidence" value="ECO:0007669"/>
    <property type="project" value="TreeGrafter"/>
</dbReference>
<name>A0A1W0WUF8_HYPEX</name>
<feature type="domain" description="PH" evidence="4">
    <location>
        <begin position="472"/>
        <end position="578"/>
    </location>
</feature>
<protein>
    <submittedName>
        <fullName evidence="8">Son of sevenless-like protein 1</fullName>
    </submittedName>
</protein>
<dbReference type="OrthoDB" id="546434at2759"/>
<dbReference type="SMART" id="SM00325">
    <property type="entry name" value="RhoGEF"/>
    <property type="match status" value="1"/>
</dbReference>
<dbReference type="Gene3D" id="2.30.29.30">
    <property type="entry name" value="Pleckstrin-homology domain (PH domain)/Phosphotyrosine-binding domain (PTB)"/>
    <property type="match status" value="1"/>
</dbReference>
<dbReference type="CDD" id="cd06224">
    <property type="entry name" value="REM"/>
    <property type="match status" value="1"/>
</dbReference>
<dbReference type="InterPro" id="IPR009072">
    <property type="entry name" value="Histone-fold"/>
</dbReference>
<dbReference type="PROSITE" id="PS50212">
    <property type="entry name" value="RASGEF_NTER"/>
    <property type="match status" value="1"/>
</dbReference>
<dbReference type="PROSITE" id="PS50010">
    <property type="entry name" value="DH_2"/>
    <property type="match status" value="1"/>
</dbReference>
<reference evidence="9" key="1">
    <citation type="submission" date="2017-01" db="EMBL/GenBank/DDBJ databases">
        <title>Comparative genomics of anhydrobiosis in the tardigrade Hypsibius dujardini.</title>
        <authorList>
            <person name="Yoshida Y."/>
            <person name="Koutsovoulos G."/>
            <person name="Laetsch D."/>
            <person name="Stevens L."/>
            <person name="Kumar S."/>
            <person name="Horikawa D."/>
            <person name="Ishino K."/>
            <person name="Komine S."/>
            <person name="Tomita M."/>
            <person name="Blaxter M."/>
            <person name="Arakawa K."/>
        </authorList>
    </citation>
    <scope>NUCLEOTIDE SEQUENCE [LARGE SCALE GENOMIC DNA]</scope>
    <source>
        <strain evidence="9">Z151</strain>
    </source>
</reference>
<dbReference type="Pfam" id="PF00621">
    <property type="entry name" value="RhoGEF"/>
    <property type="match status" value="1"/>
</dbReference>
<feature type="compositionally biased region" description="Polar residues" evidence="3">
    <location>
        <begin position="1060"/>
        <end position="1072"/>
    </location>
</feature>
<dbReference type="InterPro" id="IPR001849">
    <property type="entry name" value="PH_domain"/>
</dbReference>
<feature type="domain" description="N-terminal Ras-GEF" evidence="7">
    <location>
        <begin position="628"/>
        <end position="773"/>
    </location>
</feature>
<dbReference type="SMART" id="SM00229">
    <property type="entry name" value="RasGEFN"/>
    <property type="match status" value="1"/>
</dbReference>
<dbReference type="Gene3D" id="1.20.870.10">
    <property type="entry name" value="Son of sevenless (SoS) protein Chain: S domain 1"/>
    <property type="match status" value="1"/>
</dbReference>
<comment type="caution">
    <text evidence="8">The sequence shown here is derived from an EMBL/GenBank/DDBJ whole genome shotgun (WGS) entry which is preliminary data.</text>
</comment>
<dbReference type="SUPFAM" id="SSF50729">
    <property type="entry name" value="PH domain-like"/>
    <property type="match status" value="1"/>
</dbReference>
<dbReference type="PROSITE" id="PS50009">
    <property type="entry name" value="RASGEF_CAT"/>
    <property type="match status" value="1"/>
</dbReference>
<dbReference type="CDD" id="cd22914">
    <property type="entry name" value="HFD_SOS1_rpt1"/>
    <property type="match status" value="1"/>
</dbReference>
<dbReference type="InterPro" id="IPR035899">
    <property type="entry name" value="DBL_dom_sf"/>
</dbReference>
<dbReference type="Gene3D" id="1.10.840.10">
    <property type="entry name" value="Ras guanine-nucleotide exchange factors catalytic domain"/>
    <property type="match status" value="2"/>
</dbReference>
<dbReference type="GO" id="GO:0005886">
    <property type="term" value="C:plasma membrane"/>
    <property type="evidence" value="ECO:0007669"/>
    <property type="project" value="TreeGrafter"/>
</dbReference>
<dbReference type="PANTHER" id="PTHR23113:SF363">
    <property type="entry name" value="PROTEIN SON OF SEVENLESS"/>
    <property type="match status" value="1"/>
</dbReference>
<feature type="compositionally biased region" description="Low complexity" evidence="3">
    <location>
        <begin position="1147"/>
        <end position="1158"/>
    </location>
</feature>
<dbReference type="InterPro" id="IPR001895">
    <property type="entry name" value="RASGEF_cat_dom"/>
</dbReference>
<dbReference type="Proteomes" id="UP000192578">
    <property type="component" value="Unassembled WGS sequence"/>
</dbReference>
<evidence type="ECO:0000256" key="2">
    <source>
        <dbReference type="PROSITE-ProRule" id="PRU00168"/>
    </source>
</evidence>
<dbReference type="Pfam" id="PF00617">
    <property type="entry name" value="RasGEF"/>
    <property type="match status" value="1"/>
</dbReference>
<feature type="domain" description="Ras-GEF" evidence="5">
    <location>
        <begin position="806"/>
        <end position="1044"/>
    </location>
</feature>
<dbReference type="Gene3D" id="1.10.20.10">
    <property type="entry name" value="Histone, subunit A"/>
    <property type="match status" value="1"/>
</dbReference>
<dbReference type="SUPFAM" id="SSF48065">
    <property type="entry name" value="DBL homology domain (DH-domain)"/>
    <property type="match status" value="1"/>
</dbReference>
<dbReference type="SMART" id="SM00147">
    <property type="entry name" value="RasGEF"/>
    <property type="match status" value="1"/>
</dbReference>
<dbReference type="InterPro" id="IPR055251">
    <property type="entry name" value="SOS1_NGEF_PH"/>
</dbReference>
<evidence type="ECO:0000259" key="4">
    <source>
        <dbReference type="PROSITE" id="PS50003"/>
    </source>
</evidence>
<dbReference type="InterPro" id="IPR011993">
    <property type="entry name" value="PH-like_dom_sf"/>
</dbReference>
<evidence type="ECO:0000313" key="8">
    <source>
        <dbReference type="EMBL" id="OQV18810.1"/>
    </source>
</evidence>
<dbReference type="Gene3D" id="1.20.900.10">
    <property type="entry name" value="Dbl homology (DH) domain"/>
    <property type="match status" value="1"/>
</dbReference>
<dbReference type="InterPro" id="IPR023578">
    <property type="entry name" value="Ras_GEF_dom_sf"/>
</dbReference>
<sequence length="1323" mass="149155">MPTDPLMQLPNPFGTTYRPMNDEHQAGSKSLEVLRPALKDVLKLVHPNLVIRLEALIYVEGRLDYVLDKLCTGQPPHTINDVDRRIESVFPTALIPATIAYAAQKKRKLILPVAKLHPIIQSNYLAGVPHKDTPPVTAYLCAILEFLASEILRVAGKYIINIRHQEITEEDVKVSVFAEKVIMELFSQEEEDSFCPLTESDSSSSLCKAPLSYEDILKEFLLEEKAFLRELKLIKKVFKPVLEKMCPAPTPGNGVSPDEMAAIFGKIDDVYNTAVNFVDSLEDAQEMDSQGTGDWLGVRSVFEDDIIEGQEFDAFREYAAELLRLPKADGTPDGTLSAFDTLNCVLNRPFVQKYLRQVPDAPGLLDAFRYVLPKLLMSPVFRVFQYAEFLRVLLVERKVTTPDTAEVIDNAEGIIRFIVDGIDALLKNPQNRRHSSHSRIRNRANRSRAKVMEIIKSVEGWDEKEATQRRLDFVLEGDLCKLSSRERRTDRHVFLFETCIVLCKAKQPKPVGGGAPEFRYKEMMPLHRTYVTDKDDTEDQKFAFELQPRDQPNMHQVLCARSADDKNLWLGSLIMLQTRGVLDRLLEKTLEDEDRANPLRLPMQEMYPFAEPDSPQNLVLEDGPITRGVPLIKGATLVKLIERLTYHQYADPAFVKTFLITFRSFTTPLRLLELLIDRFNIPPPTEQAEMMHSDDFNPAVSAKRFRKEYCQPVQFRVLNVMRHWVDNHFPDFECDTDLLQHLKHFLSKIGDGGRDLSMKKWADSIAKIIQRKERKAEIVREMTFQTPRPEIEWHLRNEDYELMTLHPREIARQLTLIESEQFRAIKASDLIEWNNKDQSENCCSPNLQKCIRFSNKITDYIQKYILMTENLEERVAVIHAALQSSGVHRLKETKDLLVSKFAPNSRLLDKLVEESPSHNHGKNYFAKLRRINPPCIPFVGQYLSQLHFFEKGNASFLNGTEDCPLVDQRLINFGQRRRIADIVTEIQQYQNQPYCLDVEPKIRDFFLELDPYDGIVGKAVTDDKTAKTEFDDFMWRQSHKIEPRDGPLPKGTFPKRFTFSLRSPSQRPSNIVASGGRSASLASSTFSINSMVTSPNSHMQRVFEGDKSKTPSTPSTPQSPLDHNPAYNLVEVSCTPRLSVTAPDTVTPCSPASSTTSTEPPPPIPPRQARLSNGGSDSHSPRDFGPKSADSVVSARFPFTFEEGPPPPVPERQNSVAGFTPDPLSPLTNGGEQAFFGAAEPTPSSSSTATTPPAPVYDDLLTPPPPLPPRKNARKVLIPENGTDVPALPPKTLIRGGAGGLHPGTPPTVSLRKNSGGCDMPAV</sequence>
<dbReference type="InterPro" id="IPR000651">
    <property type="entry name" value="Ras-like_Gua-exchang_fac_N"/>
</dbReference>
<evidence type="ECO:0000259" key="5">
    <source>
        <dbReference type="PROSITE" id="PS50009"/>
    </source>
</evidence>
<feature type="compositionally biased region" description="Low complexity" evidence="3">
    <location>
        <begin position="1238"/>
        <end position="1251"/>
    </location>
</feature>
<feature type="region of interest" description="Disordered" evidence="3">
    <location>
        <begin position="1040"/>
        <end position="1078"/>
    </location>
</feature>
<feature type="domain" description="DH" evidence="6">
    <location>
        <begin position="212"/>
        <end position="425"/>
    </location>
</feature>
<dbReference type="InterPro" id="IPR036964">
    <property type="entry name" value="RASGEF_cat_dom_sf"/>
</dbReference>
<dbReference type="Pfam" id="PF00618">
    <property type="entry name" value="RasGEF_N"/>
    <property type="match status" value="1"/>
</dbReference>
<dbReference type="GO" id="GO:0046982">
    <property type="term" value="F:protein heterodimerization activity"/>
    <property type="evidence" value="ECO:0007669"/>
    <property type="project" value="InterPro"/>
</dbReference>
<keyword evidence="9" id="KW-1185">Reference proteome</keyword>
<dbReference type="PROSITE" id="PS50003">
    <property type="entry name" value="PH_DOMAIN"/>
    <property type="match status" value="1"/>
</dbReference>
<evidence type="ECO:0000259" key="7">
    <source>
        <dbReference type="PROSITE" id="PS50212"/>
    </source>
</evidence>
<evidence type="ECO:0000313" key="9">
    <source>
        <dbReference type="Proteomes" id="UP000192578"/>
    </source>
</evidence>
<dbReference type="PANTHER" id="PTHR23113">
    <property type="entry name" value="GUANINE NUCLEOTIDE EXCHANGE FACTOR"/>
    <property type="match status" value="1"/>
</dbReference>
<dbReference type="SUPFAM" id="SSF48366">
    <property type="entry name" value="Ras GEF"/>
    <property type="match status" value="1"/>
</dbReference>
<proteinExistence type="predicted"/>
<gene>
    <name evidence="8" type="ORF">BV898_07067</name>
</gene>
<dbReference type="InterPro" id="IPR000219">
    <property type="entry name" value="DH_dom"/>
</dbReference>
<dbReference type="SUPFAM" id="SSF47113">
    <property type="entry name" value="Histone-fold"/>
    <property type="match status" value="1"/>
</dbReference>
<evidence type="ECO:0000259" key="6">
    <source>
        <dbReference type="PROSITE" id="PS50010"/>
    </source>
</evidence>
<accession>A0A1W0WUF8</accession>
<dbReference type="InterPro" id="IPR008937">
    <property type="entry name" value="Ras-like_GEF"/>
</dbReference>
<feature type="region of interest" description="Disordered" evidence="3">
    <location>
        <begin position="1144"/>
        <end position="1323"/>
    </location>
</feature>
<dbReference type="GO" id="GO:0005085">
    <property type="term" value="F:guanyl-nucleotide exchange factor activity"/>
    <property type="evidence" value="ECO:0007669"/>
    <property type="project" value="UniProtKB-KW"/>
</dbReference>
<dbReference type="SMART" id="SM00233">
    <property type="entry name" value="PH"/>
    <property type="match status" value="1"/>
</dbReference>
<feature type="compositionally biased region" description="Low complexity" evidence="3">
    <location>
        <begin position="1110"/>
        <end position="1120"/>
    </location>
</feature>